<dbReference type="EMBL" id="JBFARM010000011">
    <property type="protein sequence ID" value="MEV4290391.1"/>
    <property type="molecule type" value="Genomic_DNA"/>
</dbReference>
<protein>
    <recommendedName>
        <fullName evidence="5">M23 family peptidase</fullName>
    </recommendedName>
</protein>
<dbReference type="Proteomes" id="UP001552427">
    <property type="component" value="Unassembled WGS sequence"/>
</dbReference>
<feature type="region of interest" description="Disordered" evidence="1">
    <location>
        <begin position="92"/>
        <end position="126"/>
    </location>
</feature>
<evidence type="ECO:0000313" key="3">
    <source>
        <dbReference type="EMBL" id="MEV4290391.1"/>
    </source>
</evidence>
<feature type="compositionally biased region" description="Low complexity" evidence="1">
    <location>
        <begin position="93"/>
        <end position="103"/>
    </location>
</feature>
<reference evidence="3 4" key="1">
    <citation type="submission" date="2024-06" db="EMBL/GenBank/DDBJ databases">
        <title>The Natural Products Discovery Center: Release of the First 8490 Sequenced Strains for Exploring Actinobacteria Biosynthetic Diversity.</title>
        <authorList>
            <person name="Kalkreuter E."/>
            <person name="Kautsar S.A."/>
            <person name="Yang D."/>
            <person name="Bader C.D."/>
            <person name="Teijaro C.N."/>
            <person name="Fluegel L."/>
            <person name="Davis C.M."/>
            <person name="Simpson J.R."/>
            <person name="Lauterbach L."/>
            <person name="Steele A.D."/>
            <person name="Gui C."/>
            <person name="Meng S."/>
            <person name="Li G."/>
            <person name="Viehrig K."/>
            <person name="Ye F."/>
            <person name="Su P."/>
            <person name="Kiefer A.F."/>
            <person name="Nichols A."/>
            <person name="Cepeda A.J."/>
            <person name="Yan W."/>
            <person name="Fan B."/>
            <person name="Jiang Y."/>
            <person name="Adhikari A."/>
            <person name="Zheng C.-J."/>
            <person name="Schuster L."/>
            <person name="Cowan T.M."/>
            <person name="Smanski M.J."/>
            <person name="Chevrette M.G."/>
            <person name="De Carvalho L.P.S."/>
            <person name="Shen B."/>
        </authorList>
    </citation>
    <scope>NUCLEOTIDE SEQUENCE [LARGE SCALE GENOMIC DNA]</scope>
    <source>
        <strain evidence="3 4">NPDC049574</strain>
    </source>
</reference>
<evidence type="ECO:0000313" key="4">
    <source>
        <dbReference type="Proteomes" id="UP001552427"/>
    </source>
</evidence>
<proteinExistence type="predicted"/>
<comment type="caution">
    <text evidence="3">The sequence shown here is derived from an EMBL/GenBank/DDBJ whole genome shotgun (WGS) entry which is preliminary data.</text>
</comment>
<organism evidence="3 4">
    <name type="scientific">Nonomuraea bangladeshensis</name>
    <dbReference type="NCBI Taxonomy" id="404385"/>
    <lineage>
        <taxon>Bacteria</taxon>
        <taxon>Bacillati</taxon>
        <taxon>Actinomycetota</taxon>
        <taxon>Actinomycetes</taxon>
        <taxon>Streptosporangiales</taxon>
        <taxon>Streptosporangiaceae</taxon>
        <taxon>Nonomuraea</taxon>
    </lineage>
</organism>
<sequence>MRSRLSAVLLLLSAFLLGPGPGIHPPASAATAVASAGWWWGSPAAHDNQDLVLLGPHQARGVPALLRPHPLRGAAAVLPLWLAVLPTGGQHGPRALPMAAPADAPAPEPRPAGRRAPARAPPSTTR</sequence>
<evidence type="ECO:0008006" key="5">
    <source>
        <dbReference type="Google" id="ProtNLM"/>
    </source>
</evidence>
<feature type="chain" id="PRO_5046161310" description="M23 family peptidase" evidence="2">
    <location>
        <begin position="30"/>
        <end position="126"/>
    </location>
</feature>
<feature type="signal peptide" evidence="2">
    <location>
        <begin position="1"/>
        <end position="29"/>
    </location>
</feature>
<gene>
    <name evidence="3" type="ORF">AB0K40_33210</name>
</gene>
<name>A0ABV3HCZ4_9ACTN</name>
<evidence type="ECO:0000256" key="1">
    <source>
        <dbReference type="SAM" id="MobiDB-lite"/>
    </source>
</evidence>
<accession>A0ABV3HCZ4</accession>
<keyword evidence="2" id="KW-0732">Signal</keyword>
<evidence type="ECO:0000256" key="2">
    <source>
        <dbReference type="SAM" id="SignalP"/>
    </source>
</evidence>
<keyword evidence="4" id="KW-1185">Reference proteome</keyword>
<dbReference type="RefSeq" id="WP_364457310.1">
    <property type="nucleotide sequence ID" value="NZ_JBFARM010000011.1"/>
</dbReference>